<dbReference type="PANTHER" id="PTHR41695:SF1">
    <property type="entry name" value="1,4-ALPHA-GLUCAN BRANCHING ENZYME TK1436"/>
    <property type="match status" value="1"/>
</dbReference>
<dbReference type="InterPro" id="IPR015293">
    <property type="entry name" value="BE_C"/>
</dbReference>
<dbReference type="InterPro" id="IPR004300">
    <property type="entry name" value="Glyco_hydro_57_N"/>
</dbReference>
<dbReference type="InterPro" id="IPR027291">
    <property type="entry name" value="Glyco_hydro_38_N_sf"/>
</dbReference>
<sequence>MKGYFCLVLHTHLPYVHHPEYEEFLEERWFFEAINETYIPLLMVFDRLAEKKIPFKITVSLTPPLLEMMSEKNLSEKFVKHTKKLIELCEKELNYVKSSEEKQLAMFYKKRFEDNLQYYESLSENLIEGFKKHATAGNLELITCNATHAYLPLLQHDKRSVEIQVKVGVEAFKQRVGYNPRGIWLAECGYYPGLDEILSKYGLKFFFVDSHAFWYADEKPKFGVYRPIMTSFGIFALARDPESSEQVWSATLGYPGDGRYREFYRDIGYDREYEYIKPYIDPSGVRVNTGIKYHKITSRETPLDKKEFYNRFEALKAAEEHAEDFLKKKIHQVERLFNIFGEPPLIVAPFDTELFGHWWFEGPEFIEAFFTKMAETRVLKPLTALEAIEKYDSYQILTPAESSWGNGGYHETWLNGKNDWIQLHIKELSERLYKHIDNFRNETDPLKFRLLNQMLREVLLLQSSDWPFLITTGTAEEYAVNRIKTHVKRFLDLEKQLLEDNIDEAYLTKVESIDSIFPWLDFRIHS</sequence>
<dbReference type="AlphaFoldDB" id="F7YW93"/>
<gene>
    <name evidence="8" type="ORF">Theth_1823</name>
</gene>
<feature type="active site" description="Nucleophile" evidence="3">
    <location>
        <position position="187"/>
    </location>
</feature>
<evidence type="ECO:0000256" key="4">
    <source>
        <dbReference type="PIRSR" id="PIRSR640042-2"/>
    </source>
</evidence>
<evidence type="ECO:0000256" key="1">
    <source>
        <dbReference type="ARBA" id="ARBA00006821"/>
    </source>
</evidence>
<feature type="binding site" evidence="4">
    <location>
        <position position="256"/>
    </location>
    <ligand>
        <name>substrate</name>
    </ligand>
</feature>
<dbReference type="PANTHER" id="PTHR41695">
    <property type="entry name" value="1,4-ALPHA-GLUCAN BRANCHING ENZYME RV3031-RELATED"/>
    <property type="match status" value="1"/>
</dbReference>
<dbReference type="OrthoDB" id="9803279at2"/>
<dbReference type="eggNOG" id="COG1543">
    <property type="taxonomic scope" value="Bacteria"/>
</dbReference>
<dbReference type="KEGG" id="tta:Theth_1823"/>
<dbReference type="Gene3D" id="1.20.1430.10">
    <property type="entry name" value="Families 57/38 glycoside transferase, middle domain"/>
    <property type="match status" value="1"/>
</dbReference>
<comment type="similarity">
    <text evidence="1 5">Belongs to the glycosyl hydrolase 57 family.</text>
</comment>
<dbReference type="EMBL" id="CP002351">
    <property type="protein sequence ID" value="AEH51865.1"/>
    <property type="molecule type" value="Genomic_DNA"/>
</dbReference>
<evidence type="ECO:0000259" key="7">
    <source>
        <dbReference type="Pfam" id="PF09210"/>
    </source>
</evidence>
<keyword evidence="9" id="KW-1185">Reference proteome</keyword>
<evidence type="ECO:0000259" key="6">
    <source>
        <dbReference type="Pfam" id="PF03065"/>
    </source>
</evidence>
<dbReference type="InterPro" id="IPR011330">
    <property type="entry name" value="Glyco_hydro/deAcase_b/a-brl"/>
</dbReference>
<feature type="binding site" evidence="4">
    <location>
        <position position="404"/>
    </location>
    <ligand>
        <name>substrate</name>
    </ligand>
</feature>
<dbReference type="Pfam" id="PF03065">
    <property type="entry name" value="Glyco_hydro_57"/>
    <property type="match status" value="1"/>
</dbReference>
<feature type="domain" description="Glycoside hydrolase family 57 N-terminal" evidence="6">
    <location>
        <begin position="7"/>
        <end position="337"/>
    </location>
</feature>
<dbReference type="GO" id="GO:0003844">
    <property type="term" value="F:1,4-alpha-glucan branching enzyme activity"/>
    <property type="evidence" value="ECO:0007669"/>
    <property type="project" value="InterPro"/>
</dbReference>
<evidence type="ECO:0000256" key="3">
    <source>
        <dbReference type="PIRSR" id="PIRSR640042-1"/>
    </source>
</evidence>
<dbReference type="PATRIC" id="fig|688269.3.peg.1877"/>
<dbReference type="InterPro" id="IPR040042">
    <property type="entry name" value="Branching_enz_MT3115-like"/>
</dbReference>
<evidence type="ECO:0000313" key="8">
    <source>
        <dbReference type="EMBL" id="AEH51865.1"/>
    </source>
</evidence>
<feature type="binding site" evidence="4">
    <location>
        <position position="465"/>
    </location>
    <ligand>
        <name>substrate</name>
    </ligand>
</feature>
<feature type="active site" description="Proton donor" evidence="3">
    <location>
        <position position="351"/>
    </location>
</feature>
<feature type="binding site" evidence="4">
    <location>
        <position position="239"/>
    </location>
    <ligand>
        <name>substrate</name>
    </ligand>
</feature>
<protein>
    <submittedName>
        <fullName evidence="8">(1-&gt;4)-alpha-D-glucan branching enzyme</fullName>
    </submittedName>
</protein>
<dbReference type="STRING" id="688269.Theth_1823"/>
<accession>F7YW93</accession>
<keyword evidence="2 5" id="KW-0119">Carbohydrate metabolism</keyword>
<dbReference type="RefSeq" id="WP_013933073.1">
    <property type="nucleotide sequence ID" value="NC_015707.1"/>
</dbReference>
<feature type="domain" description="1,4-alpha-glucan branching enzyme C-terminal" evidence="7">
    <location>
        <begin position="424"/>
        <end position="524"/>
    </location>
</feature>
<reference evidence="8 9" key="1">
    <citation type="submission" date="2010-11" db="EMBL/GenBank/DDBJ databases">
        <title>The complete genome of Thermotoga thermarum DSM 5069.</title>
        <authorList>
            <consortium name="US DOE Joint Genome Institute (JGI-PGF)"/>
            <person name="Lucas S."/>
            <person name="Copeland A."/>
            <person name="Lapidus A."/>
            <person name="Bruce D."/>
            <person name="Goodwin L."/>
            <person name="Pitluck S."/>
            <person name="Kyrpides N."/>
            <person name="Mavromatis K."/>
            <person name="Ivanova N."/>
            <person name="Zeytun A."/>
            <person name="Brettin T."/>
            <person name="Detter J.C."/>
            <person name="Tapia R."/>
            <person name="Han C."/>
            <person name="Land M."/>
            <person name="Hauser L."/>
            <person name="Markowitz V."/>
            <person name="Cheng J.-F."/>
            <person name="Hugenholtz P."/>
            <person name="Woyke T."/>
            <person name="Wu D."/>
            <person name="Spring S."/>
            <person name="Schroeder M."/>
            <person name="Brambilla E."/>
            <person name="Klenk H.-P."/>
            <person name="Eisen J.A."/>
        </authorList>
    </citation>
    <scope>NUCLEOTIDE SEQUENCE [LARGE SCALE GENOMIC DNA]</scope>
    <source>
        <strain evidence="8 9">DSM 5069</strain>
    </source>
</reference>
<name>F7YW93_9THEM</name>
<dbReference type="Gene3D" id="3.20.110.10">
    <property type="entry name" value="Glycoside hydrolase 38, N terminal domain"/>
    <property type="match status" value="1"/>
</dbReference>
<organism evidence="8 9">
    <name type="scientific">Pseudothermotoga thermarum DSM 5069</name>
    <dbReference type="NCBI Taxonomy" id="688269"/>
    <lineage>
        <taxon>Bacteria</taxon>
        <taxon>Thermotogati</taxon>
        <taxon>Thermotogota</taxon>
        <taxon>Thermotogae</taxon>
        <taxon>Thermotogales</taxon>
        <taxon>Thermotogaceae</taxon>
        <taxon>Pseudothermotoga</taxon>
    </lineage>
</organism>
<dbReference type="CDD" id="cd10792">
    <property type="entry name" value="GH57N_AmyC_like"/>
    <property type="match status" value="1"/>
</dbReference>
<dbReference type="InterPro" id="IPR028995">
    <property type="entry name" value="Glyco_hydro_57/38_cen_sf"/>
</dbReference>
<proteinExistence type="inferred from homology"/>
<dbReference type="Proteomes" id="UP000006804">
    <property type="component" value="Chromosome"/>
</dbReference>
<evidence type="ECO:0000313" key="9">
    <source>
        <dbReference type="Proteomes" id="UP000006804"/>
    </source>
</evidence>
<dbReference type="SUPFAM" id="SSF88713">
    <property type="entry name" value="Glycoside hydrolase/deacetylase"/>
    <property type="match status" value="1"/>
</dbReference>
<dbReference type="GO" id="GO:0030979">
    <property type="term" value="P:alpha-glucan biosynthetic process"/>
    <property type="evidence" value="ECO:0007669"/>
    <property type="project" value="InterPro"/>
</dbReference>
<dbReference type="SUPFAM" id="SSF88688">
    <property type="entry name" value="Families 57/38 glycoside transferase middle domain"/>
    <property type="match status" value="1"/>
</dbReference>
<dbReference type="HOGENOM" id="CLU_008192_1_0_0"/>
<evidence type="ECO:0000256" key="2">
    <source>
        <dbReference type="ARBA" id="ARBA00023277"/>
    </source>
</evidence>
<dbReference type="InterPro" id="IPR037090">
    <property type="entry name" value="57_glycoside_trans_central"/>
</dbReference>
<dbReference type="Pfam" id="PF09210">
    <property type="entry name" value="BE_C"/>
    <property type="match status" value="1"/>
</dbReference>
<evidence type="ECO:0000256" key="5">
    <source>
        <dbReference type="RuleBase" id="RU361196"/>
    </source>
</evidence>
<dbReference type="GO" id="GO:0005576">
    <property type="term" value="C:extracellular region"/>
    <property type="evidence" value="ECO:0007669"/>
    <property type="project" value="TreeGrafter"/>
</dbReference>